<keyword evidence="4" id="KW-1185">Reference proteome</keyword>
<proteinExistence type="predicted"/>
<dbReference type="Pfam" id="PF13676">
    <property type="entry name" value="TIR_2"/>
    <property type="match status" value="1"/>
</dbReference>
<keyword evidence="1" id="KW-0472">Membrane</keyword>
<dbReference type="Gene3D" id="1.25.40.10">
    <property type="entry name" value="Tetratricopeptide repeat domain"/>
    <property type="match status" value="1"/>
</dbReference>
<feature type="domain" description="TIR" evidence="2">
    <location>
        <begin position="1"/>
        <end position="128"/>
    </location>
</feature>
<dbReference type="Proteomes" id="UP000433652">
    <property type="component" value="Unassembled WGS sequence"/>
</dbReference>
<organism evidence="3 4">
    <name type="scientific">Croceibacterium salegens</name>
    <dbReference type="NCBI Taxonomy" id="1737568"/>
    <lineage>
        <taxon>Bacteria</taxon>
        <taxon>Pseudomonadati</taxon>
        <taxon>Pseudomonadota</taxon>
        <taxon>Alphaproteobacteria</taxon>
        <taxon>Sphingomonadales</taxon>
        <taxon>Erythrobacteraceae</taxon>
        <taxon>Croceibacterium</taxon>
    </lineage>
</organism>
<dbReference type="InterPro" id="IPR011990">
    <property type="entry name" value="TPR-like_helical_dom_sf"/>
</dbReference>
<accession>A0A6I4SWY9</accession>
<dbReference type="Gene3D" id="3.40.50.10140">
    <property type="entry name" value="Toll/interleukin-1 receptor homology (TIR) domain"/>
    <property type="match status" value="1"/>
</dbReference>
<dbReference type="SUPFAM" id="SSF48452">
    <property type="entry name" value="TPR-like"/>
    <property type="match status" value="1"/>
</dbReference>
<protein>
    <submittedName>
        <fullName evidence="3">TIR domain-containing protein</fullName>
    </submittedName>
</protein>
<feature type="transmembrane region" description="Helical" evidence="1">
    <location>
        <begin position="149"/>
        <end position="169"/>
    </location>
</feature>
<dbReference type="AlphaFoldDB" id="A0A6I4SWY9"/>
<sequence length="652" mass="71296">MADVFISYSRSDRAVAERLSAALAGAGVEVWMDSQITGGTTFADVTEDALNNASKVIVLWSKDSVQSAWVRDEATIAREQQKLVPLTIDGAMPPMGFRQIQLIDVGDWAKGNDSTLPHSVAVAIEVDLPEQSAWQPESPKNVGAKQRTWFLTAIGAAILLVLGAGYFALTSDETSHVANENGRTRVVVHALAANLSDDPSEAALAQGITDELIVRLRSIPQLQIATAAPDGSVPGDDFDNAYVVDGNIRSEKEKLRVAVRLTAPGGEILWSETFDRTLVDLFDVQQSMASSIANALSVPFDVGYQSTRNGGTSNPEAYAAYMQFVQNSLSFDSQVPLSFLKRAIELDPTYVRAKTGLSGHATVRVSFEAGLTEARANELVAIADEASKYAVETAPDLAISHAARAWFWLTANNIPSAADEIEQAKKLDPGNDPQLRDYFSTFAGFLGRSREALAIRRSSQMIDPAAANDPYLVYDLLAVGEYQPAIDHFERLERLNAPGLQSMVAHAFMSFLMQGKEEEGLEFFRMRAPPMFVESFVAARDQDEFSGMSLAQLRNWADRTYGAGGHLAVGGRATYEAYFGRDQVAVNLLRIAMERPGGNGNFNLWHPAVSEARKLPEFRKLLADLRIPEVWRESGDWGDYCRPTSNNEIECT</sequence>
<dbReference type="SMART" id="SM00255">
    <property type="entry name" value="TIR"/>
    <property type="match status" value="1"/>
</dbReference>
<reference evidence="3 4" key="1">
    <citation type="submission" date="2019-12" db="EMBL/GenBank/DDBJ databases">
        <title>Genomic-based taxomic classification of the family Erythrobacteraceae.</title>
        <authorList>
            <person name="Xu L."/>
        </authorList>
    </citation>
    <scope>NUCLEOTIDE SEQUENCE [LARGE SCALE GENOMIC DNA]</scope>
    <source>
        <strain evidence="3 4">MCCC 1K01500</strain>
    </source>
</reference>
<dbReference type="InterPro" id="IPR035897">
    <property type="entry name" value="Toll_tir_struct_dom_sf"/>
</dbReference>
<evidence type="ECO:0000313" key="3">
    <source>
        <dbReference type="EMBL" id="MXO60373.1"/>
    </source>
</evidence>
<dbReference type="OrthoDB" id="105971at2"/>
<dbReference type="InterPro" id="IPR000157">
    <property type="entry name" value="TIR_dom"/>
</dbReference>
<dbReference type="PROSITE" id="PS50104">
    <property type="entry name" value="TIR"/>
    <property type="match status" value="1"/>
</dbReference>
<evidence type="ECO:0000256" key="1">
    <source>
        <dbReference type="SAM" id="Phobius"/>
    </source>
</evidence>
<keyword evidence="1" id="KW-0812">Transmembrane</keyword>
<dbReference type="EMBL" id="WTYM01000050">
    <property type="protein sequence ID" value="MXO60373.1"/>
    <property type="molecule type" value="Genomic_DNA"/>
</dbReference>
<comment type="caution">
    <text evidence="3">The sequence shown here is derived from an EMBL/GenBank/DDBJ whole genome shotgun (WGS) entry which is preliminary data.</text>
</comment>
<dbReference type="GO" id="GO:0007165">
    <property type="term" value="P:signal transduction"/>
    <property type="evidence" value="ECO:0007669"/>
    <property type="project" value="InterPro"/>
</dbReference>
<evidence type="ECO:0000259" key="2">
    <source>
        <dbReference type="PROSITE" id="PS50104"/>
    </source>
</evidence>
<keyword evidence="1" id="KW-1133">Transmembrane helix</keyword>
<gene>
    <name evidence="3" type="ORF">GRI89_12570</name>
</gene>
<evidence type="ECO:0000313" key="4">
    <source>
        <dbReference type="Proteomes" id="UP000433652"/>
    </source>
</evidence>
<name>A0A6I4SWY9_9SPHN</name>
<dbReference type="SUPFAM" id="SSF52200">
    <property type="entry name" value="Toll/Interleukin receptor TIR domain"/>
    <property type="match status" value="1"/>
</dbReference>
<dbReference type="RefSeq" id="WP_159796111.1">
    <property type="nucleotide sequence ID" value="NZ_WTYM01000050.1"/>
</dbReference>